<sequence>MSNPNDLPLDWFKNVQFEKLSLPKNVAKPHWLTMNFDELLHRLKEEVQELEDALSQGESMENVISECADVSIFATMLAHKARTS</sequence>
<gene>
    <name evidence="2" type="ORF">LCGC14_1224720</name>
</gene>
<dbReference type="Pfam" id="PF01503">
    <property type="entry name" value="PRA-PH"/>
    <property type="match status" value="1"/>
</dbReference>
<feature type="coiled-coil region" evidence="1">
    <location>
        <begin position="33"/>
        <end position="60"/>
    </location>
</feature>
<accession>A0A0F9PEQ5</accession>
<dbReference type="Gene3D" id="1.10.287.1080">
    <property type="entry name" value="MazG-like"/>
    <property type="match status" value="1"/>
</dbReference>
<proteinExistence type="predicted"/>
<keyword evidence="1" id="KW-0175">Coiled coil</keyword>
<dbReference type="EMBL" id="LAZR01006484">
    <property type="protein sequence ID" value="KKM91822.1"/>
    <property type="molecule type" value="Genomic_DNA"/>
</dbReference>
<protein>
    <recommendedName>
        <fullName evidence="3">NTP pyrophosphohydrolase MazG putative catalytic core domain-containing protein</fullName>
    </recommendedName>
</protein>
<name>A0A0F9PEQ5_9ZZZZ</name>
<dbReference type="SUPFAM" id="SSF101386">
    <property type="entry name" value="all-alpha NTP pyrophosphatases"/>
    <property type="match status" value="1"/>
</dbReference>
<comment type="caution">
    <text evidence="2">The sequence shown here is derived from an EMBL/GenBank/DDBJ whole genome shotgun (WGS) entry which is preliminary data.</text>
</comment>
<dbReference type="AlphaFoldDB" id="A0A0F9PEQ5"/>
<organism evidence="2">
    <name type="scientific">marine sediment metagenome</name>
    <dbReference type="NCBI Taxonomy" id="412755"/>
    <lineage>
        <taxon>unclassified sequences</taxon>
        <taxon>metagenomes</taxon>
        <taxon>ecological metagenomes</taxon>
    </lineage>
</organism>
<reference evidence="2" key="1">
    <citation type="journal article" date="2015" name="Nature">
        <title>Complex archaea that bridge the gap between prokaryotes and eukaryotes.</title>
        <authorList>
            <person name="Spang A."/>
            <person name="Saw J.H."/>
            <person name="Jorgensen S.L."/>
            <person name="Zaremba-Niedzwiedzka K."/>
            <person name="Martijn J."/>
            <person name="Lind A.E."/>
            <person name="van Eijk R."/>
            <person name="Schleper C."/>
            <person name="Guy L."/>
            <person name="Ettema T.J."/>
        </authorList>
    </citation>
    <scope>NUCLEOTIDE SEQUENCE</scope>
</reference>
<dbReference type="InterPro" id="IPR021130">
    <property type="entry name" value="PRib-ATP_PPHydrolase-like"/>
</dbReference>
<evidence type="ECO:0008006" key="3">
    <source>
        <dbReference type="Google" id="ProtNLM"/>
    </source>
</evidence>
<evidence type="ECO:0000313" key="2">
    <source>
        <dbReference type="EMBL" id="KKM91822.1"/>
    </source>
</evidence>
<evidence type="ECO:0000256" key="1">
    <source>
        <dbReference type="SAM" id="Coils"/>
    </source>
</evidence>